<feature type="transmembrane region" description="Helical" evidence="1">
    <location>
        <begin position="6"/>
        <end position="30"/>
    </location>
</feature>
<evidence type="ECO:0000313" key="2">
    <source>
        <dbReference type="EMBL" id="WVT06976.1"/>
    </source>
</evidence>
<organism evidence="2 3">
    <name type="scientific">Sinorhizobium chiapasense</name>
    <dbReference type="NCBI Taxonomy" id="501572"/>
    <lineage>
        <taxon>Bacteria</taxon>
        <taxon>Pseudomonadati</taxon>
        <taxon>Pseudomonadota</taxon>
        <taxon>Alphaproteobacteria</taxon>
        <taxon>Hyphomicrobiales</taxon>
        <taxon>Rhizobiaceae</taxon>
        <taxon>Sinorhizobium/Ensifer group</taxon>
        <taxon>Sinorhizobium</taxon>
    </lineage>
</organism>
<dbReference type="Gene3D" id="3.90.550.10">
    <property type="entry name" value="Spore Coat Polysaccharide Biosynthesis Protein SpsA, Chain A"/>
    <property type="match status" value="1"/>
</dbReference>
<dbReference type="Pfam" id="PF13641">
    <property type="entry name" value="Glyco_tranf_2_3"/>
    <property type="match status" value="1"/>
</dbReference>
<reference evidence="2" key="1">
    <citation type="submission" date="2023-08" db="EMBL/GenBank/DDBJ databases">
        <title>Complete genome sequence of Sinorhizobium chiapanecum ITTG S70 isolated from Acaciella angustissima nodules in Chiapas-Mexico.</title>
        <authorList>
            <person name="Rincon-Rosales R."/>
            <person name="Rogel M.A."/>
            <person name="Rincon-Medina C.I."/>
            <person name="Guerrero G."/>
            <person name="Manzano-Gomez L.A."/>
            <person name="Lopez-Lopez A."/>
            <person name="Rincon Molina F.A."/>
            <person name="Martinez-Romero E."/>
        </authorList>
    </citation>
    <scope>NUCLEOTIDE SEQUENCE</scope>
    <source>
        <strain evidence="2">ITTG S70</strain>
        <plasmid evidence="2">pSchITTGS70d</plasmid>
    </source>
</reference>
<dbReference type="RefSeq" id="WP_331375996.1">
    <property type="nucleotide sequence ID" value="NZ_CP133152.1"/>
</dbReference>
<geneLocation type="plasmid" evidence="2 3">
    <name>pSchITTGS70d</name>
</geneLocation>
<keyword evidence="1" id="KW-1133">Transmembrane helix</keyword>
<sequence length="400" mass="43164">MLSAALGYAIFGLSVALVVPSGIYAVQCLIGSLPLRRRRVAEGWRRGDAAVCILVPAHDEESGIAATLASIASQLCEADRLVVVADNCSDQTAAIARAGGAEVIERLDRNHRGKGFALDAGIRYLEKAPPDIVVFVDADCRLGEKALERLTAAVITSGRPAQSRNLMTAPGDNRLHLSVAEFAFLVKNHVRPLGLARLGLPCQATGTGLAVPWHALRCADVAHAHRVEDMKLGLDLASAGYAPQFCEDALVTSQFPSSTEGTNSQRRRWEGGHLEMIRSELRSLVNPLILRNPARLALTLDLMVPPLTLLVLLLVSAMLLAGFVAVAGISVWPFAIDATNLLVVLVATLVAWHVHGRKALPANAIGKILRYVLWKLRLYPRAFLGGAKEGWVRTDREKKF</sequence>
<evidence type="ECO:0000313" key="3">
    <source>
        <dbReference type="Proteomes" id="UP001432360"/>
    </source>
</evidence>
<proteinExistence type="predicted"/>
<dbReference type="PANTHER" id="PTHR48090">
    <property type="entry name" value="UNDECAPRENYL-PHOSPHATE 4-DEOXY-4-FORMAMIDO-L-ARABINOSE TRANSFERASE-RELATED"/>
    <property type="match status" value="1"/>
</dbReference>
<feature type="transmembrane region" description="Helical" evidence="1">
    <location>
        <begin position="338"/>
        <end position="355"/>
    </location>
</feature>
<dbReference type="InterPro" id="IPR050256">
    <property type="entry name" value="Glycosyltransferase_2"/>
</dbReference>
<accession>A0ABZ2BHL1</accession>
<dbReference type="CDD" id="cd06438">
    <property type="entry name" value="EpsO_like"/>
    <property type="match status" value="1"/>
</dbReference>
<evidence type="ECO:0000256" key="1">
    <source>
        <dbReference type="SAM" id="Phobius"/>
    </source>
</evidence>
<gene>
    <name evidence="2" type="ORF">RB548_29830</name>
</gene>
<dbReference type="SUPFAM" id="SSF53448">
    <property type="entry name" value="Nucleotide-diphospho-sugar transferases"/>
    <property type="match status" value="1"/>
</dbReference>
<name>A0ABZ2BHL1_9HYPH</name>
<keyword evidence="2" id="KW-0614">Plasmid</keyword>
<keyword evidence="1" id="KW-0472">Membrane</keyword>
<protein>
    <submittedName>
        <fullName evidence="2">Glycosyltransferase family 2 protein</fullName>
    </submittedName>
</protein>
<dbReference type="Proteomes" id="UP001432360">
    <property type="component" value="Plasmid pSchITTGS70d"/>
</dbReference>
<keyword evidence="3" id="KW-1185">Reference proteome</keyword>
<feature type="transmembrane region" description="Helical" evidence="1">
    <location>
        <begin position="307"/>
        <end position="332"/>
    </location>
</feature>
<dbReference type="PANTHER" id="PTHR48090:SF6">
    <property type="entry name" value="SLR5056 PROTEIN"/>
    <property type="match status" value="1"/>
</dbReference>
<dbReference type="InterPro" id="IPR029044">
    <property type="entry name" value="Nucleotide-diphossugar_trans"/>
</dbReference>
<dbReference type="EMBL" id="CP133152">
    <property type="protein sequence ID" value="WVT06976.1"/>
    <property type="molecule type" value="Genomic_DNA"/>
</dbReference>
<keyword evidence="1" id="KW-0812">Transmembrane</keyword>